<sequence>MILIRHRWSDRSRLTVSKEDRATHSDPVRFVASRTLAKAVEAKTSHLVLISHPVEAANVTLDATAGQRNAGAGNKLATVQPGVRSSQPLGANGAGIGVLRHIDSGICQASAR</sequence>
<dbReference type="EMBL" id="JAEDXG010000072">
    <property type="protein sequence ID" value="MBH9702441.1"/>
    <property type="molecule type" value="Genomic_DNA"/>
</dbReference>
<proteinExistence type="predicted"/>
<comment type="caution">
    <text evidence="1">The sequence shown here is derived from an EMBL/GenBank/DDBJ whole genome shotgun (WGS) entry which is preliminary data.</text>
</comment>
<protein>
    <submittedName>
        <fullName evidence="1">Uncharacterized protein</fullName>
    </submittedName>
</protein>
<name>A0A8I1B4N9_BURCE</name>
<dbReference type="RefSeq" id="WP_155639784.1">
    <property type="nucleotide sequence ID" value="NZ_CADDZZ010000057.1"/>
</dbReference>
<reference evidence="1" key="1">
    <citation type="submission" date="2020-12" db="EMBL/GenBank/DDBJ databases">
        <title>Burkholderia cepacia complex in Mexico.</title>
        <authorList>
            <person name="Estrada P."/>
        </authorList>
    </citation>
    <scope>NUCLEOTIDE SEQUENCE</scope>
    <source>
        <strain evidence="1">871</strain>
    </source>
</reference>
<accession>A0A8I1B4N9</accession>
<evidence type="ECO:0000313" key="1">
    <source>
        <dbReference type="EMBL" id="MBH9702441.1"/>
    </source>
</evidence>
<dbReference type="AlphaFoldDB" id="A0A8I1B4N9"/>
<dbReference type="Proteomes" id="UP000645612">
    <property type="component" value="Unassembled WGS sequence"/>
</dbReference>
<gene>
    <name evidence="1" type="ORF">JAO13_39025</name>
</gene>
<evidence type="ECO:0000313" key="2">
    <source>
        <dbReference type="Proteomes" id="UP000645612"/>
    </source>
</evidence>
<organism evidence="1 2">
    <name type="scientific">Burkholderia cepacia</name>
    <name type="common">Pseudomonas cepacia</name>
    <dbReference type="NCBI Taxonomy" id="292"/>
    <lineage>
        <taxon>Bacteria</taxon>
        <taxon>Pseudomonadati</taxon>
        <taxon>Pseudomonadota</taxon>
        <taxon>Betaproteobacteria</taxon>
        <taxon>Burkholderiales</taxon>
        <taxon>Burkholderiaceae</taxon>
        <taxon>Burkholderia</taxon>
        <taxon>Burkholderia cepacia complex</taxon>
    </lineage>
</organism>